<feature type="transmembrane region" description="Helical" evidence="6">
    <location>
        <begin position="265"/>
        <end position="294"/>
    </location>
</feature>
<evidence type="ECO:0000256" key="1">
    <source>
        <dbReference type="ARBA" id="ARBA00004651"/>
    </source>
</evidence>
<feature type="transmembrane region" description="Helical" evidence="6">
    <location>
        <begin position="119"/>
        <end position="136"/>
    </location>
</feature>
<dbReference type="PANTHER" id="PTHR42770">
    <property type="entry name" value="AMINO ACID TRANSPORTER-RELATED"/>
    <property type="match status" value="1"/>
</dbReference>
<keyword evidence="3 6" id="KW-0812">Transmembrane</keyword>
<keyword evidence="5 6" id="KW-0472">Membrane</keyword>
<dbReference type="InterPro" id="IPR002293">
    <property type="entry name" value="AA/rel_permease1"/>
</dbReference>
<evidence type="ECO:0000313" key="7">
    <source>
        <dbReference type="EMBL" id="MEN2744607.1"/>
    </source>
</evidence>
<gene>
    <name evidence="7" type="ORF">ABCQ75_08630</name>
</gene>
<accession>A0ABU9WZI5</accession>
<comment type="subcellular location">
    <subcellularLocation>
        <location evidence="1">Cell membrane</location>
        <topology evidence="1">Multi-pass membrane protein</topology>
    </subcellularLocation>
</comment>
<evidence type="ECO:0000256" key="5">
    <source>
        <dbReference type="ARBA" id="ARBA00023136"/>
    </source>
</evidence>
<reference evidence="7 8" key="1">
    <citation type="submission" date="2024-05" db="EMBL/GenBank/DDBJ databases">
        <title>Sinomonas sp. nov., isolated from a waste landfill.</title>
        <authorList>
            <person name="Zhao Y."/>
        </authorList>
    </citation>
    <scope>NUCLEOTIDE SEQUENCE [LARGE SCALE GENOMIC DNA]</scope>
    <source>
        <strain evidence="7 8">CCTCC AB2014300</strain>
    </source>
</reference>
<evidence type="ECO:0000256" key="3">
    <source>
        <dbReference type="ARBA" id="ARBA00022692"/>
    </source>
</evidence>
<name>A0ABU9WZI5_9MICC</name>
<sequence length="420" mass="41772">MPSVPRLKRRLGALDATAIGLGSMLGAGVFAVFGPAAALAGPWLFAALVLAGAVAYANAVASAALAARYPSSGGTYLYGRERLGPWAGFIAGWGFVTGKSASCAAMALTFGYYAAPQHAVPVAVAAVVALTAVNLAGITRTALVTKVLLAVVLAVLGFAAAAGLAQPGQAGDPATAYDAGWPRALGVFPAAGVLFFAFAGYARIATLGEEVRDPVRTIPRAILGALAGAFAVYAGLAVILVARLGPGLAGSGAPLADLVAPLGPWATGIVQTGAAAASLGALLALITGVGRTSLAMAREGDLPRPLAGIGGPHSVPWTAELAVGAVVVLLVLTGSVLTVIGFSSFGVLVYYTVANASAFTLTPSERPRYAPRWLSAAGAAGCILLAVTLPWRSAVTMAAVLAAGVAGRALVLAVRSRRRG</sequence>
<keyword evidence="2" id="KW-1003">Cell membrane</keyword>
<dbReference type="PANTHER" id="PTHR42770:SF7">
    <property type="entry name" value="MEMBRANE PROTEIN"/>
    <property type="match status" value="1"/>
</dbReference>
<dbReference type="RefSeq" id="WP_345884756.1">
    <property type="nucleotide sequence ID" value="NZ_JBDFRB010000006.1"/>
</dbReference>
<dbReference type="EMBL" id="JBDFRB010000006">
    <property type="protein sequence ID" value="MEN2744607.1"/>
    <property type="molecule type" value="Genomic_DNA"/>
</dbReference>
<dbReference type="Pfam" id="PF13520">
    <property type="entry name" value="AA_permease_2"/>
    <property type="match status" value="1"/>
</dbReference>
<feature type="transmembrane region" description="Helical" evidence="6">
    <location>
        <begin position="43"/>
        <end position="65"/>
    </location>
</feature>
<feature type="transmembrane region" description="Helical" evidence="6">
    <location>
        <begin position="143"/>
        <end position="164"/>
    </location>
</feature>
<dbReference type="Proteomes" id="UP001422074">
    <property type="component" value="Unassembled WGS sequence"/>
</dbReference>
<feature type="transmembrane region" description="Helical" evidence="6">
    <location>
        <begin position="12"/>
        <end position="37"/>
    </location>
</feature>
<evidence type="ECO:0000256" key="2">
    <source>
        <dbReference type="ARBA" id="ARBA00022475"/>
    </source>
</evidence>
<organism evidence="7 8">
    <name type="scientific">Sinomonas halotolerans</name>
    <dbReference type="NCBI Taxonomy" id="1644133"/>
    <lineage>
        <taxon>Bacteria</taxon>
        <taxon>Bacillati</taxon>
        <taxon>Actinomycetota</taxon>
        <taxon>Actinomycetes</taxon>
        <taxon>Micrococcales</taxon>
        <taxon>Micrococcaceae</taxon>
        <taxon>Sinomonas</taxon>
    </lineage>
</organism>
<evidence type="ECO:0000256" key="6">
    <source>
        <dbReference type="SAM" id="Phobius"/>
    </source>
</evidence>
<protein>
    <submittedName>
        <fullName evidence="7">APC family permease</fullName>
    </submittedName>
</protein>
<feature type="transmembrane region" description="Helical" evidence="6">
    <location>
        <begin position="222"/>
        <end position="245"/>
    </location>
</feature>
<feature type="transmembrane region" description="Helical" evidence="6">
    <location>
        <begin position="184"/>
        <end position="202"/>
    </location>
</feature>
<keyword evidence="4 6" id="KW-1133">Transmembrane helix</keyword>
<evidence type="ECO:0000256" key="4">
    <source>
        <dbReference type="ARBA" id="ARBA00022989"/>
    </source>
</evidence>
<evidence type="ECO:0000313" key="8">
    <source>
        <dbReference type="Proteomes" id="UP001422074"/>
    </source>
</evidence>
<dbReference type="Gene3D" id="1.20.1740.10">
    <property type="entry name" value="Amino acid/polyamine transporter I"/>
    <property type="match status" value="1"/>
</dbReference>
<dbReference type="PIRSF" id="PIRSF006060">
    <property type="entry name" value="AA_transporter"/>
    <property type="match status" value="1"/>
</dbReference>
<dbReference type="InterPro" id="IPR050367">
    <property type="entry name" value="APC_superfamily"/>
</dbReference>
<keyword evidence="8" id="KW-1185">Reference proteome</keyword>
<feature type="transmembrane region" description="Helical" evidence="6">
    <location>
        <begin position="86"/>
        <end position="113"/>
    </location>
</feature>
<feature type="transmembrane region" description="Helical" evidence="6">
    <location>
        <begin position="373"/>
        <end position="391"/>
    </location>
</feature>
<proteinExistence type="predicted"/>
<comment type="caution">
    <text evidence="7">The sequence shown here is derived from an EMBL/GenBank/DDBJ whole genome shotgun (WGS) entry which is preliminary data.</text>
</comment>